<dbReference type="RefSeq" id="WP_175187513.1">
    <property type="nucleotide sequence ID" value="NZ_JABVZQ010000010.1"/>
</dbReference>
<protein>
    <submittedName>
        <fullName evidence="2">Carboxypeptidase regulatory-like domain-containing protein</fullName>
    </submittedName>
</protein>
<sequence>MHKRLNTILAGALLAATASGLLAAGVARADEPETRPETQVFITEETPAPLPADIEPLFAGIYINGRESEAAIIYRKDNEYWIPFELFLDESGLDADENTEAGITYPTTIGIITFDHSRLRTLENTACISFSDLKESFRVQATFDLSLYAAVIQIPWSPGRPDSTTRRKSLIEPDISAPRNALTYIGIETDLLLDTREELQKDLLVETAGRLGPGVWDIRLEGDPEEEMTPTRYHWTVFNRNAAARAGTGSTEIYSLLENENFTGIQFGWNNRTILNQLDFERYTDSDGFLSMDRNQLRTIEGDGPPAGIAELRLDGEIVARQRISLDGRFLFRNVRIGTDLRKTEVYLYELSLREPPVTVLNFTQSVQSRSLPGGELLFRGGIGSVGNLLDDENSDETHYLAFTHLQYGLHRRLTVEAALQYTTDSNDPDKLIGTVLSLGDSWAAAIYGAEVNGRYGGDLRLEGNGERWSFAYWGNRYQERFRSEAAPEEENHALRISTSPWNSLNVNLFGSHEQENGRLMNRYLLPGAYWRVSRFLQLSATPNSDKEYRYEADLRLSSRSDLRLGYQDRILDSEYYHDLADNLSLVVQNSYALRTSDSVTSMFVDWAPGNTGYNRVRLGSSYSDNQFGYSAMWSRYVNTGLRFALQYSYNMNNASYLQTEEFDGLFDTDTLPQEFIGFTLSWDLGRSQSGFYPINRTAISHTRGAITGSLDIENPGTVSSSDLNDVRILLNGRQLRQQQISGSFFLGNLRPGVYRLSVDPENLPLELNVEQEQLLVEVVSGAVSEVRIPLFTQYGIAGRITGSDGNGLDNAAVHITDQESKLVTRARTNLFGYFRADNLRPGTYNAVLPATGQQQEFTITDDYLFGVDFTVQLPSSPPEPEGPESVR</sequence>
<dbReference type="Pfam" id="PF13620">
    <property type="entry name" value="CarboxypepD_reg"/>
    <property type="match status" value="1"/>
</dbReference>
<dbReference type="EMBL" id="JADGII010000033">
    <property type="protein sequence ID" value="MBF0637644.1"/>
    <property type="molecule type" value="Genomic_DNA"/>
</dbReference>
<name>A0ABR9XUH1_9CHLB</name>
<reference evidence="2 3" key="1">
    <citation type="journal article" date="2020" name="Microorganisms">
        <title>Simultaneous Genome Sequencing of Prosthecochloris ethylica and Desulfuromonas acetoxidans within a Syntrophic Mixture Reveals Unique Pili and Protein Interactions.</title>
        <authorList>
            <person name="Kyndt J.A."/>
            <person name="Van Beeumen J.J."/>
            <person name="Meyer T.E."/>
        </authorList>
    </citation>
    <scope>NUCLEOTIDE SEQUENCE [LARGE SCALE GENOMIC DNA]</scope>
    <source>
        <strain evidence="2 3">N3</strain>
    </source>
</reference>
<comment type="caution">
    <text evidence="2">The sequence shown here is derived from an EMBL/GenBank/DDBJ whole genome shotgun (WGS) entry which is preliminary data.</text>
</comment>
<dbReference type="InterPro" id="IPR008969">
    <property type="entry name" value="CarboxyPept-like_regulatory"/>
</dbReference>
<keyword evidence="1" id="KW-0732">Signal</keyword>
<evidence type="ECO:0000256" key="1">
    <source>
        <dbReference type="SAM" id="SignalP"/>
    </source>
</evidence>
<dbReference type="SUPFAM" id="SSF49464">
    <property type="entry name" value="Carboxypeptidase regulatory domain-like"/>
    <property type="match status" value="1"/>
</dbReference>
<evidence type="ECO:0000313" key="3">
    <source>
        <dbReference type="Proteomes" id="UP000619838"/>
    </source>
</evidence>
<feature type="signal peptide" evidence="1">
    <location>
        <begin position="1"/>
        <end position="29"/>
    </location>
</feature>
<organism evidence="2 3">
    <name type="scientific">Prosthecochloris ethylica</name>
    <dbReference type="NCBI Taxonomy" id="2743976"/>
    <lineage>
        <taxon>Bacteria</taxon>
        <taxon>Pseudomonadati</taxon>
        <taxon>Chlorobiota</taxon>
        <taxon>Chlorobiia</taxon>
        <taxon>Chlorobiales</taxon>
        <taxon>Chlorobiaceae</taxon>
        <taxon>Prosthecochloris</taxon>
    </lineage>
</organism>
<evidence type="ECO:0000313" key="2">
    <source>
        <dbReference type="EMBL" id="MBF0637644.1"/>
    </source>
</evidence>
<feature type="chain" id="PRO_5045401131" evidence="1">
    <location>
        <begin position="30"/>
        <end position="888"/>
    </location>
</feature>
<gene>
    <name evidence="2" type="ORF">INT08_10730</name>
</gene>
<accession>A0ABR9XUH1</accession>
<dbReference type="Proteomes" id="UP000619838">
    <property type="component" value="Unassembled WGS sequence"/>
</dbReference>
<proteinExistence type="predicted"/>
<keyword evidence="3" id="KW-1185">Reference proteome</keyword>
<dbReference type="Gene3D" id="2.60.40.1120">
    <property type="entry name" value="Carboxypeptidase-like, regulatory domain"/>
    <property type="match status" value="1"/>
</dbReference>